<dbReference type="Gene3D" id="3.40.50.300">
    <property type="entry name" value="P-loop containing nucleotide triphosphate hydrolases"/>
    <property type="match status" value="1"/>
</dbReference>
<proteinExistence type="predicted"/>
<accession>A0A1I6P610</accession>
<protein>
    <recommendedName>
        <fullName evidence="3">Sulfotransferase family protein</fullName>
    </recommendedName>
</protein>
<evidence type="ECO:0008006" key="3">
    <source>
        <dbReference type="Google" id="ProtNLM"/>
    </source>
</evidence>
<gene>
    <name evidence="1" type="ORF">SAMN04488050_101338</name>
</gene>
<name>A0A1I6P610_9RHOB</name>
<reference evidence="2" key="1">
    <citation type="submission" date="2016-10" db="EMBL/GenBank/DDBJ databases">
        <authorList>
            <person name="Varghese N."/>
            <person name="Submissions S."/>
        </authorList>
    </citation>
    <scope>NUCLEOTIDE SEQUENCE [LARGE SCALE GENOMIC DNA]</scope>
    <source>
        <strain evidence="2">DSM 26894</strain>
    </source>
</reference>
<dbReference type="RefSeq" id="WP_092420729.1">
    <property type="nucleotide sequence ID" value="NZ_FNCL01000002.1"/>
</dbReference>
<evidence type="ECO:0000313" key="2">
    <source>
        <dbReference type="Proteomes" id="UP000199392"/>
    </source>
</evidence>
<sequence>MTQKTFYLGLGGQKCGSTWIQAYLNRQQGSDFGRLGEYQVWEHRLGGVFARYQVPMPPLKERLRARLKTSLGAEEPAQHLRWRLQTDTEAYFDYFAGLLERPGIVRTGDITPSYAALPADTLARIREGFGKRGIAVKAIFSMRDPVDRLRSHMRMEMAKDRLAAEESNAAPLRAFYASAEAEARSRYDRTIAAIEQVFAPGDRFLCLFEDLFTPEGVAALSEFAQVPCDPSQGGQAVNARAKGSGSLPDDLLAEIAVHYRPAYEAAAARLPQVQTLWPSAPYALTSA</sequence>
<dbReference type="Proteomes" id="UP000199392">
    <property type="component" value="Unassembled WGS sequence"/>
</dbReference>
<evidence type="ECO:0000313" key="1">
    <source>
        <dbReference type="EMBL" id="SFS35627.1"/>
    </source>
</evidence>
<dbReference type="EMBL" id="FOZW01000001">
    <property type="protein sequence ID" value="SFS35627.1"/>
    <property type="molecule type" value="Genomic_DNA"/>
</dbReference>
<dbReference type="SUPFAM" id="SSF52540">
    <property type="entry name" value="P-loop containing nucleoside triphosphate hydrolases"/>
    <property type="match status" value="1"/>
</dbReference>
<dbReference type="STRING" id="311180.SAMN04488050_101338"/>
<dbReference type="AlphaFoldDB" id="A0A1I6P610"/>
<keyword evidence="2" id="KW-1185">Reference proteome</keyword>
<dbReference type="InterPro" id="IPR027417">
    <property type="entry name" value="P-loop_NTPase"/>
</dbReference>
<organism evidence="1 2">
    <name type="scientific">Alloyangia pacifica</name>
    <dbReference type="NCBI Taxonomy" id="311180"/>
    <lineage>
        <taxon>Bacteria</taxon>
        <taxon>Pseudomonadati</taxon>
        <taxon>Pseudomonadota</taxon>
        <taxon>Alphaproteobacteria</taxon>
        <taxon>Rhodobacterales</taxon>
        <taxon>Roseobacteraceae</taxon>
        <taxon>Alloyangia</taxon>
    </lineage>
</organism>
<dbReference type="OrthoDB" id="981508at2"/>